<evidence type="ECO:0000313" key="1">
    <source>
        <dbReference type="EMBL" id="QDU26727.1"/>
    </source>
</evidence>
<accession>A0A517Y901</accession>
<keyword evidence="2" id="KW-1185">Reference proteome</keyword>
<proteinExistence type="predicted"/>
<name>A0A517Y901_9BACT</name>
<dbReference type="RefSeq" id="WP_145087523.1">
    <property type="nucleotide sequence ID" value="NZ_CP036274.1"/>
</dbReference>
<gene>
    <name evidence="1" type="ORF">ETAA8_18080</name>
</gene>
<dbReference type="KEGG" id="aagg:ETAA8_18080"/>
<dbReference type="OrthoDB" id="247764at2"/>
<organism evidence="1 2">
    <name type="scientific">Anatilimnocola aggregata</name>
    <dbReference type="NCBI Taxonomy" id="2528021"/>
    <lineage>
        <taxon>Bacteria</taxon>
        <taxon>Pseudomonadati</taxon>
        <taxon>Planctomycetota</taxon>
        <taxon>Planctomycetia</taxon>
        <taxon>Pirellulales</taxon>
        <taxon>Pirellulaceae</taxon>
        <taxon>Anatilimnocola</taxon>
    </lineage>
</organism>
<sequence>MTALLDLPAAQNQSAPADRLRTTMAAVRVMFTWLGSRKTLTQEQKSQAADTFGAERAYLSAGKKLLDTSHPAFKAVTAVRHRVIAYWKGVSLPYPESGIRLIRQDDIGAFTVQLTSLKAELDDAVIKLDERYDELRSAARRRLGSLYNAGDYPATLRGWFDVTYDFPSVEPPEYLRQLSPQLYQQEAARVAARFDEAVELAEQAFTEELAKLVSHLTERLGGAEDGKPKVFRDSVVENLREFFERFRHLNIRSNEQLDELVGQAQRVVRGVEPQQLRDNQALRQQVASQLSGVQSVLDGLLVDRPRRNILRRSK</sequence>
<dbReference type="AlphaFoldDB" id="A0A517Y901"/>
<dbReference type="Proteomes" id="UP000315017">
    <property type="component" value="Chromosome"/>
</dbReference>
<dbReference type="EMBL" id="CP036274">
    <property type="protein sequence ID" value="QDU26727.1"/>
    <property type="molecule type" value="Genomic_DNA"/>
</dbReference>
<protein>
    <submittedName>
        <fullName evidence="1">Uncharacterized protein</fullName>
    </submittedName>
</protein>
<evidence type="ECO:0000313" key="2">
    <source>
        <dbReference type="Proteomes" id="UP000315017"/>
    </source>
</evidence>
<reference evidence="1 2" key="1">
    <citation type="submission" date="2019-02" db="EMBL/GenBank/DDBJ databases">
        <title>Deep-cultivation of Planctomycetes and their phenomic and genomic characterization uncovers novel biology.</title>
        <authorList>
            <person name="Wiegand S."/>
            <person name="Jogler M."/>
            <person name="Boedeker C."/>
            <person name="Pinto D."/>
            <person name="Vollmers J."/>
            <person name="Rivas-Marin E."/>
            <person name="Kohn T."/>
            <person name="Peeters S.H."/>
            <person name="Heuer A."/>
            <person name="Rast P."/>
            <person name="Oberbeckmann S."/>
            <person name="Bunk B."/>
            <person name="Jeske O."/>
            <person name="Meyerdierks A."/>
            <person name="Storesund J.E."/>
            <person name="Kallscheuer N."/>
            <person name="Luecker S."/>
            <person name="Lage O.M."/>
            <person name="Pohl T."/>
            <person name="Merkel B.J."/>
            <person name="Hornburger P."/>
            <person name="Mueller R.-W."/>
            <person name="Bruemmer F."/>
            <person name="Labrenz M."/>
            <person name="Spormann A.M."/>
            <person name="Op den Camp H."/>
            <person name="Overmann J."/>
            <person name="Amann R."/>
            <person name="Jetten M.S.M."/>
            <person name="Mascher T."/>
            <person name="Medema M.H."/>
            <person name="Devos D.P."/>
            <person name="Kaster A.-K."/>
            <person name="Ovreas L."/>
            <person name="Rohde M."/>
            <person name="Galperin M.Y."/>
            <person name="Jogler C."/>
        </authorList>
    </citation>
    <scope>NUCLEOTIDE SEQUENCE [LARGE SCALE GENOMIC DNA]</scope>
    <source>
        <strain evidence="1 2">ETA_A8</strain>
    </source>
</reference>